<proteinExistence type="predicted"/>
<name>A0A0E9QRD8_ANGAN</name>
<sequence length="30" mass="3490">MKANIMLALALCRSDHRCSDIKTVNRLRFL</sequence>
<accession>A0A0E9QRD8</accession>
<evidence type="ECO:0000313" key="1">
    <source>
        <dbReference type="EMBL" id="JAH18810.1"/>
    </source>
</evidence>
<organism evidence="1">
    <name type="scientific">Anguilla anguilla</name>
    <name type="common">European freshwater eel</name>
    <name type="synonym">Muraena anguilla</name>
    <dbReference type="NCBI Taxonomy" id="7936"/>
    <lineage>
        <taxon>Eukaryota</taxon>
        <taxon>Metazoa</taxon>
        <taxon>Chordata</taxon>
        <taxon>Craniata</taxon>
        <taxon>Vertebrata</taxon>
        <taxon>Euteleostomi</taxon>
        <taxon>Actinopterygii</taxon>
        <taxon>Neopterygii</taxon>
        <taxon>Teleostei</taxon>
        <taxon>Anguilliformes</taxon>
        <taxon>Anguillidae</taxon>
        <taxon>Anguilla</taxon>
    </lineage>
</organism>
<protein>
    <submittedName>
        <fullName evidence="1">Uncharacterized protein</fullName>
    </submittedName>
</protein>
<dbReference type="AlphaFoldDB" id="A0A0E9QRD8"/>
<reference evidence="1" key="1">
    <citation type="submission" date="2014-11" db="EMBL/GenBank/DDBJ databases">
        <authorList>
            <person name="Amaro Gonzalez C."/>
        </authorList>
    </citation>
    <scope>NUCLEOTIDE SEQUENCE</scope>
</reference>
<dbReference type="EMBL" id="GBXM01089767">
    <property type="protein sequence ID" value="JAH18810.1"/>
    <property type="molecule type" value="Transcribed_RNA"/>
</dbReference>
<reference evidence="1" key="2">
    <citation type="journal article" date="2015" name="Fish Shellfish Immunol.">
        <title>Early steps in the European eel (Anguilla anguilla)-Vibrio vulnificus interaction in the gills: Role of the RtxA13 toxin.</title>
        <authorList>
            <person name="Callol A."/>
            <person name="Pajuelo D."/>
            <person name="Ebbesson L."/>
            <person name="Teles M."/>
            <person name="MacKenzie S."/>
            <person name="Amaro C."/>
        </authorList>
    </citation>
    <scope>NUCLEOTIDE SEQUENCE</scope>
</reference>